<sequence length="379" mass="41862">MSREFLLEEKIIAVKKSHFEGVGVVGGLDRGCTLTKVLFSTVKDDEHYNLHFALFKNSHFEAGLDYLKEKGMVVQVPGAKLHVTGAGCDMHRELIKQKLGLEIQFINEFLTQGRGTHWLIGCADDSEICYPEPELDMSEFEGLQANNFLQKLIEKAKKDLGEPIEGQKFPCMMLFMGSGGGIMKIEENGMSDMVGGLWFAGRSFLGLSKLLLGTDDYDEILELASKGRRNNVDTEVKDVLANDPNSPYGQLPPNLPVFPFGKAVDTDKTLADLSREDLANSIVFSFAYNAFTNLALAAQTSKIPKLYMGGNFFRHELIRAEILKSVRLFTGESIALNFLITGHTGAIGAMISKPEDEFKYLAFMQQQAQQAPDGANSPA</sequence>
<dbReference type="InterPro" id="IPR043129">
    <property type="entry name" value="ATPase_NBD"/>
</dbReference>
<dbReference type="Gene3D" id="3.30.420.40">
    <property type="match status" value="1"/>
</dbReference>
<evidence type="ECO:0000313" key="4">
    <source>
        <dbReference type="EMBL" id="PAA93900.1"/>
    </source>
</evidence>
<dbReference type="Proteomes" id="UP000215902">
    <property type="component" value="Unassembled WGS sequence"/>
</dbReference>
<keyword evidence="1" id="KW-0547">Nucleotide-binding</keyword>
<dbReference type="InterPro" id="IPR004567">
    <property type="entry name" value="Type_II_PanK"/>
</dbReference>
<dbReference type="Gene3D" id="3.30.420.510">
    <property type="match status" value="1"/>
</dbReference>
<reference evidence="4 5" key="1">
    <citation type="submission" date="2017-06" db="EMBL/GenBank/DDBJ databases">
        <title>A platform for efficient transgenesis in Macrostomum lignano, a flatworm model organism for stem cell research.</title>
        <authorList>
            <person name="Berezikov E."/>
        </authorList>
    </citation>
    <scope>NUCLEOTIDE SEQUENCE [LARGE SCALE GENOMIC DNA]</scope>
    <source>
        <strain evidence="4">DV1</strain>
        <tissue evidence="4">Whole organism</tissue>
    </source>
</reference>
<proteinExistence type="predicted"/>
<dbReference type="SUPFAM" id="SSF53067">
    <property type="entry name" value="Actin-like ATPase domain"/>
    <property type="match status" value="2"/>
</dbReference>
<dbReference type="AlphaFoldDB" id="A0A267H6I1"/>
<protein>
    <recommendedName>
        <fullName evidence="6">Glucokinase</fullName>
    </recommendedName>
</protein>
<name>A0A267H6I1_9PLAT</name>
<evidence type="ECO:0000256" key="2">
    <source>
        <dbReference type="ARBA" id="ARBA00022840"/>
    </source>
</evidence>
<organism evidence="4 5">
    <name type="scientific">Macrostomum lignano</name>
    <dbReference type="NCBI Taxonomy" id="282301"/>
    <lineage>
        <taxon>Eukaryota</taxon>
        <taxon>Metazoa</taxon>
        <taxon>Spiralia</taxon>
        <taxon>Lophotrochozoa</taxon>
        <taxon>Platyhelminthes</taxon>
        <taxon>Rhabditophora</taxon>
        <taxon>Macrostomorpha</taxon>
        <taxon>Macrostomida</taxon>
        <taxon>Macrostomidae</taxon>
        <taxon>Macrostomum</taxon>
    </lineage>
</organism>
<keyword evidence="2" id="KW-0067">ATP-binding</keyword>
<dbReference type="GO" id="GO:0004594">
    <property type="term" value="F:pantothenate kinase activity"/>
    <property type="evidence" value="ECO:0007669"/>
    <property type="project" value="TreeGrafter"/>
</dbReference>
<accession>A0A267H6I1</accession>
<keyword evidence="3" id="KW-0173">Coenzyme A biosynthesis</keyword>
<dbReference type="STRING" id="282301.A0A267H6I1"/>
<keyword evidence="5" id="KW-1185">Reference proteome</keyword>
<gene>
    <name evidence="4" type="ORF">BOX15_Mlig034563g1</name>
</gene>
<evidence type="ECO:0008006" key="6">
    <source>
        <dbReference type="Google" id="ProtNLM"/>
    </source>
</evidence>
<dbReference type="GO" id="GO:0015937">
    <property type="term" value="P:coenzyme A biosynthetic process"/>
    <property type="evidence" value="ECO:0007669"/>
    <property type="project" value="UniProtKB-KW"/>
</dbReference>
<evidence type="ECO:0000256" key="3">
    <source>
        <dbReference type="ARBA" id="ARBA00022993"/>
    </source>
</evidence>
<evidence type="ECO:0000256" key="1">
    <source>
        <dbReference type="ARBA" id="ARBA00022741"/>
    </source>
</evidence>
<dbReference type="GO" id="GO:0005524">
    <property type="term" value="F:ATP binding"/>
    <property type="evidence" value="ECO:0007669"/>
    <property type="project" value="UniProtKB-KW"/>
</dbReference>
<dbReference type="PANTHER" id="PTHR12280">
    <property type="entry name" value="PANTOTHENATE KINASE"/>
    <property type="match status" value="1"/>
</dbReference>
<dbReference type="EMBL" id="NIVC01000020">
    <property type="protein sequence ID" value="PAA93900.1"/>
    <property type="molecule type" value="Genomic_DNA"/>
</dbReference>
<evidence type="ECO:0000313" key="5">
    <source>
        <dbReference type="Proteomes" id="UP000215902"/>
    </source>
</evidence>
<dbReference type="GO" id="GO:0005829">
    <property type="term" value="C:cytosol"/>
    <property type="evidence" value="ECO:0007669"/>
    <property type="project" value="TreeGrafter"/>
</dbReference>
<dbReference type="OrthoDB" id="498611at2759"/>
<dbReference type="CDD" id="cd24086">
    <property type="entry name" value="ASKHA_NBD_PanK-II_euk"/>
    <property type="match status" value="1"/>
</dbReference>
<comment type="caution">
    <text evidence="4">The sequence shown here is derived from an EMBL/GenBank/DDBJ whole genome shotgun (WGS) entry which is preliminary data.</text>
</comment>
<dbReference type="Pfam" id="PF03630">
    <property type="entry name" value="Fumble"/>
    <property type="match status" value="1"/>
</dbReference>
<dbReference type="PANTHER" id="PTHR12280:SF20">
    <property type="entry name" value="4'-PHOSPHOPANTETHEINE PHOSPHATASE"/>
    <property type="match status" value="1"/>
</dbReference>